<organism evidence="15 16">
    <name type="scientific">Thermohalobaculum xanthum</name>
    <dbReference type="NCBI Taxonomy" id="2753746"/>
    <lineage>
        <taxon>Bacteria</taxon>
        <taxon>Pseudomonadati</taxon>
        <taxon>Pseudomonadota</taxon>
        <taxon>Alphaproteobacteria</taxon>
        <taxon>Rhodobacterales</taxon>
        <taxon>Paracoccaceae</taxon>
        <taxon>Thermohalobaculum</taxon>
    </lineage>
</organism>
<evidence type="ECO:0000313" key="16">
    <source>
        <dbReference type="Proteomes" id="UP000655420"/>
    </source>
</evidence>
<dbReference type="HAMAP" id="MF_01006">
    <property type="entry name" value="Undec_diphosphatase"/>
    <property type="match status" value="1"/>
</dbReference>
<evidence type="ECO:0000256" key="12">
    <source>
        <dbReference type="ARBA" id="ARBA00032932"/>
    </source>
</evidence>
<dbReference type="EC" id="3.6.1.27" evidence="3 14"/>
<feature type="transmembrane region" description="Helical" evidence="14">
    <location>
        <begin position="215"/>
        <end position="239"/>
    </location>
</feature>
<evidence type="ECO:0000256" key="2">
    <source>
        <dbReference type="ARBA" id="ARBA00010621"/>
    </source>
</evidence>
<keyword evidence="6 14" id="KW-0812">Transmembrane</keyword>
<sequence length="268" mass="28010">MALFDIIMLALIQGVTEFLPISSSGHLILWPLLTGRPDQGLMMDVAVHLGTLVAVCIYFRRDVGVLARGVGHVAAGRPRTPQARMALLIGLATLPAMAAGLAIKLMGWDDGLRALAVIGWATLVGGVALWLADRLGSGRRTGEGWGLRDALLMGLAQALALVPGTSRSGVTMMAARALGFRRDEAARISLLMAVPVILAAVGLETVELARSGTIAIGAELLLGAALSCAAALGALSVMMRMFRGSWTMTPFVLYRLALGAILLTLAYG</sequence>
<keyword evidence="9 14" id="KW-0472">Membrane</keyword>
<keyword evidence="16" id="KW-1185">Reference proteome</keyword>
<evidence type="ECO:0000256" key="11">
    <source>
        <dbReference type="ARBA" id="ARBA00032707"/>
    </source>
</evidence>
<evidence type="ECO:0000256" key="8">
    <source>
        <dbReference type="ARBA" id="ARBA00022989"/>
    </source>
</evidence>
<evidence type="ECO:0000256" key="10">
    <source>
        <dbReference type="ARBA" id="ARBA00023251"/>
    </source>
</evidence>
<comment type="caution">
    <text evidence="15">The sequence shown here is derived from an EMBL/GenBank/DDBJ whole genome shotgun (WGS) entry which is preliminary data.</text>
</comment>
<evidence type="ECO:0000256" key="1">
    <source>
        <dbReference type="ARBA" id="ARBA00004651"/>
    </source>
</evidence>
<comment type="similarity">
    <text evidence="2 14">Belongs to the UppP family.</text>
</comment>
<dbReference type="GO" id="GO:0050380">
    <property type="term" value="F:undecaprenyl-diphosphatase activity"/>
    <property type="evidence" value="ECO:0007669"/>
    <property type="project" value="UniProtKB-UniRule"/>
</dbReference>
<dbReference type="PANTHER" id="PTHR30622">
    <property type="entry name" value="UNDECAPRENYL-DIPHOSPHATASE"/>
    <property type="match status" value="1"/>
</dbReference>
<dbReference type="RefSeq" id="WP_200611532.1">
    <property type="nucleotide sequence ID" value="NZ_JAEHHL010000009.1"/>
</dbReference>
<dbReference type="InterPro" id="IPR003824">
    <property type="entry name" value="UppP"/>
</dbReference>
<evidence type="ECO:0000256" key="3">
    <source>
        <dbReference type="ARBA" id="ARBA00012374"/>
    </source>
</evidence>
<keyword evidence="14" id="KW-0573">Peptidoglycan synthesis</keyword>
<comment type="catalytic activity">
    <reaction evidence="13 14">
        <text>di-trans,octa-cis-undecaprenyl diphosphate + H2O = di-trans,octa-cis-undecaprenyl phosphate + phosphate + H(+)</text>
        <dbReference type="Rhea" id="RHEA:28094"/>
        <dbReference type="ChEBI" id="CHEBI:15377"/>
        <dbReference type="ChEBI" id="CHEBI:15378"/>
        <dbReference type="ChEBI" id="CHEBI:43474"/>
        <dbReference type="ChEBI" id="CHEBI:58405"/>
        <dbReference type="ChEBI" id="CHEBI:60392"/>
        <dbReference type="EC" id="3.6.1.27"/>
    </reaction>
</comment>
<feature type="transmembrane region" description="Helical" evidence="14">
    <location>
        <begin position="185"/>
        <end position="203"/>
    </location>
</feature>
<evidence type="ECO:0000256" key="5">
    <source>
        <dbReference type="ARBA" id="ARBA00022475"/>
    </source>
</evidence>
<proteinExistence type="inferred from homology"/>
<comment type="function">
    <text evidence="14">Catalyzes the dephosphorylation of undecaprenyl diphosphate (UPP). Confers resistance to bacitracin.</text>
</comment>
<keyword evidence="10 14" id="KW-0046">Antibiotic resistance</keyword>
<reference evidence="15" key="1">
    <citation type="submission" date="2020-12" db="EMBL/GenBank/DDBJ databases">
        <title>Bacterial taxonomy.</title>
        <authorList>
            <person name="Pan X."/>
        </authorList>
    </citation>
    <scope>NUCLEOTIDE SEQUENCE</scope>
    <source>
        <strain evidence="15">M0105</strain>
    </source>
</reference>
<dbReference type="GO" id="GO:0071555">
    <property type="term" value="P:cell wall organization"/>
    <property type="evidence" value="ECO:0007669"/>
    <property type="project" value="UniProtKB-KW"/>
</dbReference>
<evidence type="ECO:0000313" key="15">
    <source>
        <dbReference type="EMBL" id="MBK0400562.1"/>
    </source>
</evidence>
<dbReference type="EMBL" id="JAEHHL010000009">
    <property type="protein sequence ID" value="MBK0400562.1"/>
    <property type="molecule type" value="Genomic_DNA"/>
</dbReference>
<keyword evidence="14" id="KW-0961">Cell wall biogenesis/degradation</keyword>
<dbReference type="NCBIfam" id="NF001393">
    <property type="entry name" value="PRK00281.2-4"/>
    <property type="match status" value="1"/>
</dbReference>
<gene>
    <name evidence="14" type="primary">uppP</name>
    <name evidence="15" type="ORF">H0I76_15290</name>
</gene>
<evidence type="ECO:0000256" key="13">
    <source>
        <dbReference type="ARBA" id="ARBA00047594"/>
    </source>
</evidence>
<keyword evidence="7 14" id="KW-0378">Hydrolase</keyword>
<dbReference type="GO" id="GO:0046677">
    <property type="term" value="P:response to antibiotic"/>
    <property type="evidence" value="ECO:0007669"/>
    <property type="project" value="UniProtKB-UniRule"/>
</dbReference>
<dbReference type="Pfam" id="PF02673">
    <property type="entry name" value="BacA"/>
    <property type="match status" value="1"/>
</dbReference>
<dbReference type="Proteomes" id="UP000655420">
    <property type="component" value="Unassembled WGS sequence"/>
</dbReference>
<dbReference type="GO" id="GO:0009252">
    <property type="term" value="P:peptidoglycan biosynthetic process"/>
    <property type="evidence" value="ECO:0007669"/>
    <property type="project" value="UniProtKB-KW"/>
</dbReference>
<keyword evidence="8 14" id="KW-1133">Transmembrane helix</keyword>
<accession>A0A8J7SEB3</accession>
<evidence type="ECO:0000256" key="9">
    <source>
        <dbReference type="ARBA" id="ARBA00023136"/>
    </source>
</evidence>
<dbReference type="PANTHER" id="PTHR30622:SF4">
    <property type="entry name" value="UNDECAPRENYL-DIPHOSPHATASE"/>
    <property type="match status" value="1"/>
</dbReference>
<feature type="transmembrane region" description="Helical" evidence="14">
    <location>
        <begin position="41"/>
        <end position="59"/>
    </location>
</feature>
<evidence type="ECO:0000256" key="14">
    <source>
        <dbReference type="HAMAP-Rule" id="MF_01006"/>
    </source>
</evidence>
<dbReference type="GO" id="GO:0008360">
    <property type="term" value="P:regulation of cell shape"/>
    <property type="evidence" value="ECO:0007669"/>
    <property type="project" value="UniProtKB-KW"/>
</dbReference>
<dbReference type="GO" id="GO:0005886">
    <property type="term" value="C:plasma membrane"/>
    <property type="evidence" value="ECO:0007669"/>
    <property type="project" value="UniProtKB-SubCell"/>
</dbReference>
<feature type="transmembrane region" description="Helical" evidence="14">
    <location>
        <begin position="112"/>
        <end position="132"/>
    </location>
</feature>
<dbReference type="AlphaFoldDB" id="A0A8J7SEB3"/>
<comment type="subcellular location">
    <subcellularLocation>
        <location evidence="1 14">Cell membrane</location>
        <topology evidence="1 14">Multi-pass membrane protein</topology>
    </subcellularLocation>
</comment>
<evidence type="ECO:0000256" key="6">
    <source>
        <dbReference type="ARBA" id="ARBA00022692"/>
    </source>
</evidence>
<keyword evidence="5 14" id="KW-1003">Cell membrane</keyword>
<feature type="transmembrane region" description="Helical" evidence="14">
    <location>
        <begin position="251"/>
        <end position="267"/>
    </location>
</feature>
<keyword evidence="14" id="KW-0133">Cell shape</keyword>
<name>A0A8J7SEB3_9RHOB</name>
<feature type="transmembrane region" description="Helical" evidence="14">
    <location>
        <begin position="86"/>
        <end position="106"/>
    </location>
</feature>
<protein>
    <recommendedName>
        <fullName evidence="4 14">Undecaprenyl-diphosphatase</fullName>
        <ecNumber evidence="3 14">3.6.1.27</ecNumber>
    </recommendedName>
    <alternativeName>
        <fullName evidence="12 14">Bacitracin resistance protein</fullName>
    </alternativeName>
    <alternativeName>
        <fullName evidence="11 14">Undecaprenyl pyrophosphate phosphatase</fullName>
    </alternativeName>
</protein>
<evidence type="ECO:0000256" key="7">
    <source>
        <dbReference type="ARBA" id="ARBA00022801"/>
    </source>
</evidence>
<comment type="miscellaneous">
    <text evidence="14">Bacitracin is thought to be involved in the inhibition of peptidoglycan synthesis by sequestering undecaprenyl diphosphate, thereby reducing the pool of lipid carrier available.</text>
</comment>
<evidence type="ECO:0000256" key="4">
    <source>
        <dbReference type="ARBA" id="ARBA00021581"/>
    </source>
</evidence>